<dbReference type="Proteomes" id="UP000034837">
    <property type="component" value="Unassembled WGS sequence"/>
</dbReference>
<gene>
    <name evidence="1" type="ORF">UV20_C0001G0223</name>
</gene>
<proteinExistence type="predicted"/>
<protein>
    <submittedName>
        <fullName evidence="1">Uncharacterized protein</fullName>
    </submittedName>
</protein>
<comment type="caution">
    <text evidence="1">The sequence shown here is derived from an EMBL/GenBank/DDBJ whole genome shotgun (WGS) entry which is preliminary data.</text>
</comment>
<dbReference type="AlphaFoldDB" id="A0A0G1D696"/>
<accession>A0A0G1D696</accession>
<evidence type="ECO:0000313" key="2">
    <source>
        <dbReference type="Proteomes" id="UP000034837"/>
    </source>
</evidence>
<name>A0A0G1D696_9BACT</name>
<dbReference type="EMBL" id="LCDO01000001">
    <property type="protein sequence ID" value="KKS57583.1"/>
    <property type="molecule type" value="Genomic_DNA"/>
</dbReference>
<reference evidence="1 2" key="1">
    <citation type="journal article" date="2015" name="Nature">
        <title>rRNA introns, odd ribosomes, and small enigmatic genomes across a large radiation of phyla.</title>
        <authorList>
            <person name="Brown C.T."/>
            <person name="Hug L.A."/>
            <person name="Thomas B.C."/>
            <person name="Sharon I."/>
            <person name="Castelle C.J."/>
            <person name="Singh A."/>
            <person name="Wilkins M.J."/>
            <person name="Williams K.H."/>
            <person name="Banfield J.F."/>
        </authorList>
    </citation>
    <scope>NUCLEOTIDE SEQUENCE [LARGE SCALE GENOMIC DNA]</scope>
</reference>
<evidence type="ECO:0000313" key="1">
    <source>
        <dbReference type="EMBL" id="KKS57583.1"/>
    </source>
</evidence>
<sequence>MKSSMYIHRSEIEASDPIETIDITTSSQRAFALVHSHIEGISGSLSGSYVRRLKKALEALRIYSMTSVSEDLLAPLAVPNSFSLKSAAPADCISFMGTNKDTAGGVASRNQTM</sequence>
<organism evidence="1 2">
    <name type="scientific">Candidatus Magasanikbacteria bacterium GW2011_GWA2_42_32</name>
    <dbReference type="NCBI Taxonomy" id="1619039"/>
    <lineage>
        <taxon>Bacteria</taxon>
        <taxon>Candidatus Magasanikiibacteriota</taxon>
    </lineage>
</organism>